<feature type="signal peptide" evidence="1">
    <location>
        <begin position="1"/>
        <end position="17"/>
    </location>
</feature>
<name>A0ABR2VE12_9PEZI</name>
<keyword evidence="1" id="KW-0732">Signal</keyword>
<dbReference type="Proteomes" id="UP001408356">
    <property type="component" value="Unassembled WGS sequence"/>
</dbReference>
<proteinExistence type="predicted"/>
<reference evidence="2 3" key="1">
    <citation type="journal article" date="2024" name="J. Plant Pathol.">
        <title>Sequence and assembly of the genome of Seiridium unicorne, isolate CBS 538.82, causal agent of cypress canker disease.</title>
        <authorList>
            <person name="Scali E."/>
            <person name="Rocca G.D."/>
            <person name="Danti R."/>
            <person name="Garbelotto M."/>
            <person name="Barberini S."/>
            <person name="Baroncelli R."/>
            <person name="Emiliani G."/>
        </authorList>
    </citation>
    <scope>NUCLEOTIDE SEQUENCE [LARGE SCALE GENOMIC DNA]</scope>
    <source>
        <strain evidence="2 3">BM-138-508</strain>
    </source>
</reference>
<accession>A0ABR2VE12</accession>
<sequence length="183" mass="19603">MKALRLGVLVYAAVATARDLPYLNVTAVTHAKGESVLQCWQLPYPFGISNAPGVANGSYAVIGEVANATLTVIPANSDGGRHYADSQWVYFITGLAHITLPNSSDEAWINGGKYGLLWAGDPSKFSKHGHSTFYHEQSVTLALMTEGGKEPKHEVVRQGACLPDDLLGMAALGEREVECTICE</sequence>
<protein>
    <recommendedName>
        <fullName evidence="4">Small secreted protein</fullName>
    </recommendedName>
</protein>
<evidence type="ECO:0008006" key="4">
    <source>
        <dbReference type="Google" id="ProtNLM"/>
    </source>
</evidence>
<gene>
    <name evidence="2" type="ORF">SUNI508_03219</name>
</gene>
<dbReference type="EMBL" id="JARVKF010000024">
    <property type="protein sequence ID" value="KAK9425079.1"/>
    <property type="molecule type" value="Genomic_DNA"/>
</dbReference>
<evidence type="ECO:0000313" key="3">
    <source>
        <dbReference type="Proteomes" id="UP001408356"/>
    </source>
</evidence>
<comment type="caution">
    <text evidence="2">The sequence shown here is derived from an EMBL/GenBank/DDBJ whole genome shotgun (WGS) entry which is preliminary data.</text>
</comment>
<evidence type="ECO:0000313" key="2">
    <source>
        <dbReference type="EMBL" id="KAK9425079.1"/>
    </source>
</evidence>
<feature type="chain" id="PRO_5047011301" description="Small secreted protein" evidence="1">
    <location>
        <begin position="18"/>
        <end position="183"/>
    </location>
</feature>
<evidence type="ECO:0000256" key="1">
    <source>
        <dbReference type="SAM" id="SignalP"/>
    </source>
</evidence>
<keyword evidence="3" id="KW-1185">Reference proteome</keyword>
<organism evidence="2 3">
    <name type="scientific">Seiridium unicorne</name>
    <dbReference type="NCBI Taxonomy" id="138068"/>
    <lineage>
        <taxon>Eukaryota</taxon>
        <taxon>Fungi</taxon>
        <taxon>Dikarya</taxon>
        <taxon>Ascomycota</taxon>
        <taxon>Pezizomycotina</taxon>
        <taxon>Sordariomycetes</taxon>
        <taxon>Xylariomycetidae</taxon>
        <taxon>Amphisphaeriales</taxon>
        <taxon>Sporocadaceae</taxon>
        <taxon>Seiridium</taxon>
    </lineage>
</organism>